<evidence type="ECO:0000313" key="2">
    <source>
        <dbReference type="EMBL" id="KAK3316470.1"/>
    </source>
</evidence>
<feature type="region of interest" description="Disordered" evidence="1">
    <location>
        <begin position="93"/>
        <end position="120"/>
    </location>
</feature>
<accession>A0AAE0I0X4</accession>
<evidence type="ECO:0000256" key="1">
    <source>
        <dbReference type="SAM" id="MobiDB-lite"/>
    </source>
</evidence>
<gene>
    <name evidence="2" type="ORF">B0H66DRAFT_641317</name>
</gene>
<comment type="caution">
    <text evidence="2">The sequence shown here is derived from an EMBL/GenBank/DDBJ whole genome shotgun (WGS) entry which is preliminary data.</text>
</comment>
<reference evidence="2" key="2">
    <citation type="submission" date="2023-06" db="EMBL/GenBank/DDBJ databases">
        <authorList>
            <consortium name="Lawrence Berkeley National Laboratory"/>
            <person name="Haridas S."/>
            <person name="Hensen N."/>
            <person name="Bonometti L."/>
            <person name="Westerberg I."/>
            <person name="Brannstrom I.O."/>
            <person name="Guillou S."/>
            <person name="Cros-Aarteil S."/>
            <person name="Calhoun S."/>
            <person name="Kuo A."/>
            <person name="Mondo S."/>
            <person name="Pangilinan J."/>
            <person name="Riley R."/>
            <person name="Labutti K."/>
            <person name="Andreopoulos B."/>
            <person name="Lipzen A."/>
            <person name="Chen C."/>
            <person name="Yanf M."/>
            <person name="Daum C."/>
            <person name="Ng V."/>
            <person name="Clum A."/>
            <person name="Steindorff A."/>
            <person name="Ohm R."/>
            <person name="Martin F."/>
            <person name="Silar P."/>
            <person name="Natvig D."/>
            <person name="Lalanne C."/>
            <person name="Gautier V."/>
            <person name="Ament-Velasquez S.L."/>
            <person name="Kruys A."/>
            <person name="Hutchinson M.I."/>
            <person name="Powell A.J."/>
            <person name="Barry K."/>
            <person name="Miller A.N."/>
            <person name="Grigoriev I.V."/>
            <person name="Debuchy R."/>
            <person name="Gladieux P."/>
            <person name="Thoren M.H."/>
            <person name="Johannesson H."/>
        </authorList>
    </citation>
    <scope>NUCLEOTIDE SEQUENCE</scope>
    <source>
        <strain evidence="2">CBS 118394</strain>
    </source>
</reference>
<dbReference type="AlphaFoldDB" id="A0AAE0I0X4"/>
<name>A0AAE0I0X4_9PEZI</name>
<organism evidence="2 3">
    <name type="scientific">Apodospora peruviana</name>
    <dbReference type="NCBI Taxonomy" id="516989"/>
    <lineage>
        <taxon>Eukaryota</taxon>
        <taxon>Fungi</taxon>
        <taxon>Dikarya</taxon>
        <taxon>Ascomycota</taxon>
        <taxon>Pezizomycotina</taxon>
        <taxon>Sordariomycetes</taxon>
        <taxon>Sordariomycetidae</taxon>
        <taxon>Sordariales</taxon>
        <taxon>Lasiosphaeriaceae</taxon>
        <taxon>Apodospora</taxon>
    </lineage>
</organism>
<protein>
    <submittedName>
        <fullName evidence="2">Uncharacterized protein</fullName>
    </submittedName>
</protein>
<reference evidence="2" key="1">
    <citation type="journal article" date="2023" name="Mol. Phylogenet. Evol.">
        <title>Genome-scale phylogeny and comparative genomics of the fungal order Sordariales.</title>
        <authorList>
            <person name="Hensen N."/>
            <person name="Bonometti L."/>
            <person name="Westerberg I."/>
            <person name="Brannstrom I.O."/>
            <person name="Guillou S."/>
            <person name="Cros-Aarteil S."/>
            <person name="Calhoun S."/>
            <person name="Haridas S."/>
            <person name="Kuo A."/>
            <person name="Mondo S."/>
            <person name="Pangilinan J."/>
            <person name="Riley R."/>
            <person name="LaButti K."/>
            <person name="Andreopoulos B."/>
            <person name="Lipzen A."/>
            <person name="Chen C."/>
            <person name="Yan M."/>
            <person name="Daum C."/>
            <person name="Ng V."/>
            <person name="Clum A."/>
            <person name="Steindorff A."/>
            <person name="Ohm R.A."/>
            <person name="Martin F."/>
            <person name="Silar P."/>
            <person name="Natvig D.O."/>
            <person name="Lalanne C."/>
            <person name="Gautier V."/>
            <person name="Ament-Velasquez S.L."/>
            <person name="Kruys A."/>
            <person name="Hutchinson M.I."/>
            <person name="Powell A.J."/>
            <person name="Barry K."/>
            <person name="Miller A.N."/>
            <person name="Grigoriev I.V."/>
            <person name="Debuchy R."/>
            <person name="Gladieux P."/>
            <person name="Hiltunen Thoren M."/>
            <person name="Johannesson H."/>
        </authorList>
    </citation>
    <scope>NUCLEOTIDE SEQUENCE</scope>
    <source>
        <strain evidence="2">CBS 118394</strain>
    </source>
</reference>
<evidence type="ECO:0000313" key="3">
    <source>
        <dbReference type="Proteomes" id="UP001283341"/>
    </source>
</evidence>
<dbReference type="Proteomes" id="UP001283341">
    <property type="component" value="Unassembled WGS sequence"/>
</dbReference>
<keyword evidence="3" id="KW-1185">Reference proteome</keyword>
<dbReference type="EMBL" id="JAUEDM010000005">
    <property type="protein sequence ID" value="KAK3316470.1"/>
    <property type="molecule type" value="Genomic_DNA"/>
</dbReference>
<feature type="compositionally biased region" description="Low complexity" evidence="1">
    <location>
        <begin position="93"/>
        <end position="112"/>
    </location>
</feature>
<proteinExistence type="predicted"/>
<sequence length="245" mass="26528">MRFVVPTHPGLLADLDLGSHHETANQASIASDDDVITADDYLETLVDEKDTSTVEDDQVSVSFDAQTSSVSSVNGTSSTMAILMNTMTTTAPPLSAASTSATGTNTTINSTARPTKKPAKPIPWPVCQETLWCTFSVLRGVNLQDHLVHLWRAVEDMYQFFIDKGLASPNSTLSFYTSAITEGIQRGAAIALGHTSDTFGNPSAALWGRLIKDTQSDNKKRKYKNRAVHDRAWSLALMSGFGWAT</sequence>